<evidence type="ECO:0000256" key="4">
    <source>
        <dbReference type="PROSITE-ProRule" id="PRU00335"/>
    </source>
</evidence>
<dbReference type="PANTHER" id="PTHR30055:SF234">
    <property type="entry name" value="HTH-TYPE TRANSCRIPTIONAL REGULATOR BETI"/>
    <property type="match status" value="1"/>
</dbReference>
<keyword evidence="9" id="KW-1185">Reference proteome</keyword>
<dbReference type="Proteomes" id="UP000194225">
    <property type="component" value="Unassembled WGS sequence"/>
</dbReference>
<dbReference type="SUPFAM" id="SSF46689">
    <property type="entry name" value="Homeodomain-like"/>
    <property type="match status" value="1"/>
</dbReference>
<dbReference type="EMBL" id="CP023691">
    <property type="protein sequence ID" value="QEV56990.1"/>
    <property type="molecule type" value="Genomic_DNA"/>
</dbReference>
<organism evidence="8 10">
    <name type="scientific">Streptomyces platensis</name>
    <dbReference type="NCBI Taxonomy" id="58346"/>
    <lineage>
        <taxon>Bacteria</taxon>
        <taxon>Bacillati</taxon>
        <taxon>Actinomycetota</taxon>
        <taxon>Actinomycetes</taxon>
        <taxon>Kitasatosporales</taxon>
        <taxon>Streptomycetaceae</taxon>
        <taxon>Streptomyces</taxon>
    </lineage>
</organism>
<proteinExistence type="predicted"/>
<evidence type="ECO:0000256" key="5">
    <source>
        <dbReference type="SAM" id="MobiDB-lite"/>
    </source>
</evidence>
<keyword evidence="2 4" id="KW-0238">DNA-binding</keyword>
<dbReference type="PROSITE" id="PS50977">
    <property type="entry name" value="HTH_TETR_2"/>
    <property type="match status" value="1"/>
</dbReference>
<dbReference type="PRINTS" id="PR00455">
    <property type="entry name" value="HTHTETR"/>
</dbReference>
<name>A0AAE6NSC4_STRPT</name>
<dbReference type="PANTHER" id="PTHR30055">
    <property type="entry name" value="HTH-TYPE TRANSCRIPTIONAL REGULATOR RUTR"/>
    <property type="match status" value="1"/>
</dbReference>
<feature type="compositionally biased region" description="Basic and acidic residues" evidence="5">
    <location>
        <begin position="139"/>
        <end position="153"/>
    </location>
</feature>
<dbReference type="GO" id="GO:0003700">
    <property type="term" value="F:DNA-binding transcription factor activity"/>
    <property type="evidence" value="ECO:0007669"/>
    <property type="project" value="TreeGrafter"/>
</dbReference>
<feature type="domain" description="HTH tetR-type" evidence="6">
    <location>
        <begin position="1"/>
        <end position="55"/>
    </location>
</feature>
<dbReference type="InterPro" id="IPR009057">
    <property type="entry name" value="Homeodomain-like_sf"/>
</dbReference>
<sequence length="246" mass="25182">MIVAAALPLVADYGAAVTTSQIARAAGIGEGTIFRAFKDKDELLDACVTEAVGTDHVLRELASISLDEPLAARLAEAAEALHAHVERMGTVVGALHASGHRRGPAPGIGSRGGETAPPDGRGGEAAPPDGRDGGLPPPDGRDREAPRPNRRGGEASPSNGREGQAPPPGSRTQSLTALRNAVIELLEPDRTAFRLSPEKVAAAFLGLLFTRLQAPASAPEADAPPLTLDELIAILLHGTLNAPGSA</sequence>
<keyword evidence="1" id="KW-0805">Transcription regulation</keyword>
<evidence type="ECO:0000313" key="9">
    <source>
        <dbReference type="Proteomes" id="UP000194225"/>
    </source>
</evidence>
<dbReference type="InterPro" id="IPR001647">
    <property type="entry name" value="HTH_TetR"/>
</dbReference>
<protein>
    <submittedName>
        <fullName evidence="7">Bacterial regulatory protein</fullName>
    </submittedName>
    <submittedName>
        <fullName evidence="8">TetR family transcriptional regulator</fullName>
    </submittedName>
</protein>
<gene>
    <name evidence="7" type="ORF">BG653_06500</name>
    <name evidence="8" type="ORF">CP981_22625</name>
</gene>
<dbReference type="Pfam" id="PF00440">
    <property type="entry name" value="TetR_N"/>
    <property type="match status" value="1"/>
</dbReference>
<evidence type="ECO:0000313" key="8">
    <source>
        <dbReference type="EMBL" id="QEV56990.1"/>
    </source>
</evidence>
<reference evidence="8 10" key="2">
    <citation type="submission" date="2017-09" db="EMBL/GenBank/DDBJ databases">
        <authorList>
            <person name="Lee N."/>
            <person name="Cho B.-K."/>
        </authorList>
    </citation>
    <scope>NUCLEOTIDE SEQUENCE [LARGE SCALE GENOMIC DNA]</scope>
    <source>
        <strain evidence="8 10">ATCC 23948</strain>
    </source>
</reference>
<evidence type="ECO:0000256" key="1">
    <source>
        <dbReference type="ARBA" id="ARBA00023015"/>
    </source>
</evidence>
<dbReference type="InterPro" id="IPR050109">
    <property type="entry name" value="HTH-type_TetR-like_transc_reg"/>
</dbReference>
<dbReference type="KEGG" id="spla:CP981_22625"/>
<accession>A0AAE6NSC4</accession>
<dbReference type="GO" id="GO:0000976">
    <property type="term" value="F:transcription cis-regulatory region binding"/>
    <property type="evidence" value="ECO:0007669"/>
    <property type="project" value="TreeGrafter"/>
</dbReference>
<dbReference type="Gene3D" id="1.10.357.10">
    <property type="entry name" value="Tetracycline Repressor, domain 2"/>
    <property type="match status" value="1"/>
</dbReference>
<evidence type="ECO:0000256" key="3">
    <source>
        <dbReference type="ARBA" id="ARBA00023163"/>
    </source>
</evidence>
<keyword evidence="3" id="KW-0804">Transcription</keyword>
<feature type="DNA-binding region" description="H-T-H motif" evidence="4">
    <location>
        <begin position="18"/>
        <end position="37"/>
    </location>
</feature>
<evidence type="ECO:0000259" key="6">
    <source>
        <dbReference type="PROSITE" id="PS50977"/>
    </source>
</evidence>
<feature type="region of interest" description="Disordered" evidence="5">
    <location>
        <begin position="97"/>
        <end position="173"/>
    </location>
</feature>
<evidence type="ECO:0000313" key="10">
    <source>
        <dbReference type="Proteomes" id="UP000325458"/>
    </source>
</evidence>
<evidence type="ECO:0000256" key="2">
    <source>
        <dbReference type="ARBA" id="ARBA00023125"/>
    </source>
</evidence>
<dbReference type="EMBL" id="MIGA01000068">
    <property type="protein sequence ID" value="OSY37351.1"/>
    <property type="molecule type" value="Genomic_DNA"/>
</dbReference>
<dbReference type="AlphaFoldDB" id="A0AAE6NSC4"/>
<dbReference type="Proteomes" id="UP000325458">
    <property type="component" value="Chromosome"/>
</dbReference>
<evidence type="ECO:0000313" key="7">
    <source>
        <dbReference type="EMBL" id="OSY37351.1"/>
    </source>
</evidence>
<reference evidence="7 9" key="1">
    <citation type="submission" date="2016-09" db="EMBL/GenBank/DDBJ databases">
        <title>Streptomyces platensis DSM40041, a candidate organism with high potential of specific P450 cytochromes.</title>
        <authorList>
            <person name="Grumaz C."/>
            <person name="Vainshtein Y."/>
            <person name="Kirstahler P."/>
            <person name="Sohn K."/>
        </authorList>
    </citation>
    <scope>NUCLEOTIDE SEQUENCE [LARGE SCALE GENOMIC DNA]</scope>
    <source>
        <strain evidence="7 9">DSM 40041</strain>
    </source>
</reference>